<gene>
    <name evidence="2" type="ORF">GCM10010171_47920</name>
</gene>
<dbReference type="RefSeq" id="WP_189212810.1">
    <property type="nucleotide sequence ID" value="NZ_BMRB01000004.1"/>
</dbReference>
<name>A0A918LGU7_9PSEU</name>
<dbReference type="Gene3D" id="1.20.120.520">
    <property type="entry name" value="nmb1532 protein domain like"/>
    <property type="match status" value="1"/>
</dbReference>
<dbReference type="Proteomes" id="UP000660680">
    <property type="component" value="Unassembled WGS sequence"/>
</dbReference>
<evidence type="ECO:0000313" key="3">
    <source>
        <dbReference type="Proteomes" id="UP000660680"/>
    </source>
</evidence>
<protein>
    <submittedName>
        <fullName evidence="2">Hemerythrin</fullName>
    </submittedName>
</protein>
<reference evidence="2" key="1">
    <citation type="journal article" date="2014" name="Int. J. Syst. Evol. Microbiol.">
        <title>Complete genome sequence of Corynebacterium casei LMG S-19264T (=DSM 44701T), isolated from a smear-ripened cheese.</title>
        <authorList>
            <consortium name="US DOE Joint Genome Institute (JGI-PGF)"/>
            <person name="Walter F."/>
            <person name="Albersmeier A."/>
            <person name="Kalinowski J."/>
            <person name="Ruckert C."/>
        </authorList>
    </citation>
    <scope>NUCLEOTIDE SEQUENCE</scope>
    <source>
        <strain evidence="2">JCM 3276</strain>
    </source>
</reference>
<dbReference type="Pfam" id="PF01814">
    <property type="entry name" value="Hemerythrin"/>
    <property type="match status" value="1"/>
</dbReference>
<feature type="domain" description="Hemerythrin-like" evidence="1">
    <location>
        <begin position="9"/>
        <end position="123"/>
    </location>
</feature>
<keyword evidence="3" id="KW-1185">Reference proteome</keyword>
<organism evidence="2 3">
    <name type="scientific">Actinokineospora fastidiosa</name>
    <dbReference type="NCBI Taxonomy" id="1816"/>
    <lineage>
        <taxon>Bacteria</taxon>
        <taxon>Bacillati</taxon>
        <taxon>Actinomycetota</taxon>
        <taxon>Actinomycetes</taxon>
        <taxon>Pseudonocardiales</taxon>
        <taxon>Pseudonocardiaceae</taxon>
        <taxon>Actinokineospora</taxon>
    </lineage>
</organism>
<accession>A0A918LGU7</accession>
<evidence type="ECO:0000259" key="1">
    <source>
        <dbReference type="Pfam" id="PF01814"/>
    </source>
</evidence>
<dbReference type="PANTHER" id="PTHR35585:SF1">
    <property type="entry name" value="HHE DOMAIN PROTEIN (AFU_ORTHOLOGUE AFUA_4G00730)"/>
    <property type="match status" value="1"/>
</dbReference>
<dbReference type="EMBL" id="BMRB01000004">
    <property type="protein sequence ID" value="GGS47114.1"/>
    <property type="molecule type" value="Genomic_DNA"/>
</dbReference>
<proteinExistence type="predicted"/>
<dbReference type="PANTHER" id="PTHR35585">
    <property type="entry name" value="HHE DOMAIN PROTEIN (AFU_ORTHOLOGUE AFUA_4G00730)"/>
    <property type="match status" value="1"/>
</dbReference>
<reference evidence="2" key="2">
    <citation type="submission" date="2020-09" db="EMBL/GenBank/DDBJ databases">
        <authorList>
            <person name="Sun Q."/>
            <person name="Ohkuma M."/>
        </authorList>
    </citation>
    <scope>NUCLEOTIDE SEQUENCE</scope>
    <source>
        <strain evidence="2">JCM 3276</strain>
    </source>
</reference>
<sequence length="185" mass="20616">MTGVKTADVVELLIGQHMRIRDLFTQVESTAGKEREDAFRELVCLLAVHETAEELVVHPEARRVLEGGDDVVEDRLLEERQAKELLKRLDSLGPDHADFLPALAELRAAVLEHASYEEQYEFRYLRRTLDPERLAQLADAVLVAEKMAPTRPHPGAESATANLAAGPVLGLYDRVKDAVRSALSR</sequence>
<evidence type="ECO:0000313" key="2">
    <source>
        <dbReference type="EMBL" id="GGS47114.1"/>
    </source>
</evidence>
<dbReference type="AlphaFoldDB" id="A0A918LGU7"/>
<comment type="caution">
    <text evidence="2">The sequence shown here is derived from an EMBL/GenBank/DDBJ whole genome shotgun (WGS) entry which is preliminary data.</text>
</comment>
<dbReference type="InterPro" id="IPR012312">
    <property type="entry name" value="Hemerythrin-like"/>
</dbReference>